<dbReference type="AlphaFoldDB" id="A0A1L3MNR9"/>
<evidence type="ECO:0000259" key="2">
    <source>
        <dbReference type="Pfam" id="PF13559"/>
    </source>
</evidence>
<sequence length="219" mass="26450">MLTEDKAREELQKILDDREYKIYEKEPGFLEKWWRSVEEWLAERLEDLFPSIEPTPGIAGKTLMIVIIAIIVILLISLIWTFIKNNKRKERLRKTKPLQSNEEWNWTYQKHLDEASKQEAKHAYDLASRHLFLALLLYSHEKEWLKARIWKTNWEYYDELIKVNKEWAGQFFTLAQHFDSVTYGEHPVTAEEYEEYKKIVMKWFQQELDNQVVPETNGL</sequence>
<evidence type="ECO:0000313" key="4">
    <source>
        <dbReference type="Proteomes" id="UP000181936"/>
    </source>
</evidence>
<protein>
    <recommendedName>
        <fullName evidence="2">Protein-glutamine gamma-glutamyltransferase-like C-terminal domain-containing protein</fullName>
    </recommendedName>
</protein>
<name>A0A1L3MNR9_9BACI</name>
<gene>
    <name evidence="3" type="ORF">A9C19_04175</name>
</gene>
<organism evidence="3 4">
    <name type="scientific">Bacillus weihaiensis</name>
    <dbReference type="NCBI Taxonomy" id="1547283"/>
    <lineage>
        <taxon>Bacteria</taxon>
        <taxon>Bacillati</taxon>
        <taxon>Bacillota</taxon>
        <taxon>Bacilli</taxon>
        <taxon>Bacillales</taxon>
        <taxon>Bacillaceae</taxon>
        <taxon>Bacillus</taxon>
    </lineage>
</organism>
<evidence type="ECO:0000256" key="1">
    <source>
        <dbReference type="SAM" id="Phobius"/>
    </source>
</evidence>
<dbReference type="EMBL" id="CP016020">
    <property type="protein sequence ID" value="APH03997.1"/>
    <property type="molecule type" value="Genomic_DNA"/>
</dbReference>
<keyword evidence="1" id="KW-0812">Transmembrane</keyword>
<dbReference type="Pfam" id="PF13559">
    <property type="entry name" value="DUF4129"/>
    <property type="match status" value="1"/>
</dbReference>
<accession>A0A1L3MNR9</accession>
<dbReference type="Proteomes" id="UP000181936">
    <property type="component" value="Chromosome"/>
</dbReference>
<dbReference type="InterPro" id="IPR025403">
    <property type="entry name" value="TgpA-like_C"/>
</dbReference>
<feature type="transmembrane region" description="Helical" evidence="1">
    <location>
        <begin position="63"/>
        <end position="83"/>
    </location>
</feature>
<keyword evidence="4" id="KW-1185">Reference proteome</keyword>
<proteinExistence type="predicted"/>
<dbReference type="RefSeq" id="WP_072578791.1">
    <property type="nucleotide sequence ID" value="NZ_CP016020.1"/>
</dbReference>
<feature type="domain" description="Protein-glutamine gamma-glutamyltransferase-like C-terminal" evidence="2">
    <location>
        <begin position="140"/>
        <end position="195"/>
    </location>
</feature>
<dbReference type="OrthoDB" id="2435598at2"/>
<dbReference type="KEGG" id="bwh:A9C19_04175"/>
<dbReference type="STRING" id="1547283.A9C19_04175"/>
<keyword evidence="1" id="KW-1133">Transmembrane helix</keyword>
<reference evidence="3 4" key="1">
    <citation type="journal article" date="2016" name="Sci. Rep.">
        <title>Complete genome sequence and transcriptomic analysis of a novel marine strain Bacillus weihaiensis reveals the mechanism of brown algae degradation.</title>
        <authorList>
            <person name="Zhu Y."/>
            <person name="Chen P."/>
            <person name="Bao Y."/>
            <person name="Men Y."/>
            <person name="Zeng Y."/>
            <person name="Yang J."/>
            <person name="Sun J."/>
            <person name="Sun Y."/>
        </authorList>
    </citation>
    <scope>NUCLEOTIDE SEQUENCE [LARGE SCALE GENOMIC DNA]</scope>
    <source>
        <strain evidence="3 4">Alg07</strain>
    </source>
</reference>
<evidence type="ECO:0000313" key="3">
    <source>
        <dbReference type="EMBL" id="APH03997.1"/>
    </source>
</evidence>
<keyword evidence="1" id="KW-0472">Membrane</keyword>